<dbReference type="AlphaFoldDB" id="A0A2H0V4P8"/>
<keyword evidence="1" id="KW-0812">Transmembrane</keyword>
<organism evidence="2 3">
    <name type="scientific">Candidatus Falkowbacteria bacterium CG10_big_fil_rev_8_21_14_0_10_39_11</name>
    <dbReference type="NCBI Taxonomy" id="1974565"/>
    <lineage>
        <taxon>Bacteria</taxon>
        <taxon>Candidatus Falkowiibacteriota</taxon>
    </lineage>
</organism>
<protein>
    <submittedName>
        <fullName evidence="2">Uncharacterized protein</fullName>
    </submittedName>
</protein>
<accession>A0A2H0V4P8</accession>
<proteinExistence type="predicted"/>
<feature type="transmembrane region" description="Helical" evidence="1">
    <location>
        <begin position="12"/>
        <end position="33"/>
    </location>
</feature>
<dbReference type="EMBL" id="PFAP01000020">
    <property type="protein sequence ID" value="PIR94076.1"/>
    <property type="molecule type" value="Genomic_DNA"/>
</dbReference>
<keyword evidence="1" id="KW-1133">Transmembrane helix</keyword>
<keyword evidence="1" id="KW-0472">Membrane</keyword>
<gene>
    <name evidence="2" type="ORF">COT97_03250</name>
</gene>
<sequence length="105" mass="11493">MPTFLGILVEFLTLLMTFFIIILNMTLMGILLIAESILGLFSLIFESVLTLIGVSIFVIGAGIMIMFGASSLGLQLVACTLMFAWISIVSLCYVKGRNHETQKVD</sequence>
<evidence type="ECO:0000313" key="3">
    <source>
        <dbReference type="Proteomes" id="UP000229901"/>
    </source>
</evidence>
<reference evidence="3" key="1">
    <citation type="submission" date="2017-09" db="EMBL/GenBank/DDBJ databases">
        <title>Depth-based differentiation of microbial function through sediment-hosted aquifers and enrichment of novel symbionts in the deep terrestrial subsurface.</title>
        <authorList>
            <person name="Probst A.J."/>
            <person name="Ladd B."/>
            <person name="Jarett J.K."/>
            <person name="Geller-Mcgrath D.E."/>
            <person name="Sieber C.M.K."/>
            <person name="Emerson J.B."/>
            <person name="Anantharaman K."/>
            <person name="Thomas B.C."/>
            <person name="Malmstrom R."/>
            <person name="Stieglmeier M."/>
            <person name="Klingl A."/>
            <person name="Woyke T."/>
            <person name="Ryan C.M."/>
            <person name="Banfield J.F."/>
        </authorList>
    </citation>
    <scope>NUCLEOTIDE SEQUENCE [LARGE SCALE GENOMIC DNA]</scope>
</reference>
<feature type="transmembrane region" description="Helical" evidence="1">
    <location>
        <begin position="40"/>
        <end position="67"/>
    </location>
</feature>
<evidence type="ECO:0000256" key="1">
    <source>
        <dbReference type="SAM" id="Phobius"/>
    </source>
</evidence>
<feature type="transmembrane region" description="Helical" evidence="1">
    <location>
        <begin position="73"/>
        <end position="94"/>
    </location>
</feature>
<evidence type="ECO:0000313" key="2">
    <source>
        <dbReference type="EMBL" id="PIR94076.1"/>
    </source>
</evidence>
<dbReference type="Proteomes" id="UP000229901">
    <property type="component" value="Unassembled WGS sequence"/>
</dbReference>
<name>A0A2H0V4P8_9BACT</name>
<comment type="caution">
    <text evidence="2">The sequence shown here is derived from an EMBL/GenBank/DDBJ whole genome shotgun (WGS) entry which is preliminary data.</text>
</comment>